<keyword evidence="3" id="KW-1185">Reference proteome</keyword>
<evidence type="ECO:0000313" key="3">
    <source>
        <dbReference type="Proteomes" id="UP001175271"/>
    </source>
</evidence>
<dbReference type="EMBL" id="JAUCMV010000002">
    <property type="protein sequence ID" value="KAK0417094.1"/>
    <property type="molecule type" value="Genomic_DNA"/>
</dbReference>
<proteinExistence type="predicted"/>
<reference evidence="2" key="1">
    <citation type="submission" date="2023-06" db="EMBL/GenBank/DDBJ databases">
        <title>Genomic analysis of the entomopathogenic nematode Steinernema hermaphroditum.</title>
        <authorList>
            <person name="Schwarz E.M."/>
            <person name="Heppert J.K."/>
            <person name="Baniya A."/>
            <person name="Schwartz H.T."/>
            <person name="Tan C.-H."/>
            <person name="Antoshechkin I."/>
            <person name="Sternberg P.W."/>
            <person name="Goodrich-Blair H."/>
            <person name="Dillman A.R."/>
        </authorList>
    </citation>
    <scope>NUCLEOTIDE SEQUENCE</scope>
    <source>
        <strain evidence="2">PS9179</strain>
        <tissue evidence="2">Whole animal</tissue>
    </source>
</reference>
<evidence type="ECO:0000256" key="1">
    <source>
        <dbReference type="SAM" id="MobiDB-lite"/>
    </source>
</evidence>
<dbReference type="AlphaFoldDB" id="A0AA39M1G0"/>
<feature type="compositionally biased region" description="Basic and acidic residues" evidence="1">
    <location>
        <begin position="10"/>
        <end position="27"/>
    </location>
</feature>
<organism evidence="2 3">
    <name type="scientific">Steinernema hermaphroditum</name>
    <dbReference type="NCBI Taxonomy" id="289476"/>
    <lineage>
        <taxon>Eukaryota</taxon>
        <taxon>Metazoa</taxon>
        <taxon>Ecdysozoa</taxon>
        <taxon>Nematoda</taxon>
        <taxon>Chromadorea</taxon>
        <taxon>Rhabditida</taxon>
        <taxon>Tylenchina</taxon>
        <taxon>Panagrolaimomorpha</taxon>
        <taxon>Strongyloidoidea</taxon>
        <taxon>Steinernematidae</taxon>
        <taxon>Steinernema</taxon>
    </lineage>
</organism>
<accession>A0AA39M1G0</accession>
<gene>
    <name evidence="2" type="ORF">QR680_012830</name>
</gene>
<feature type="region of interest" description="Disordered" evidence="1">
    <location>
        <begin position="1"/>
        <end position="48"/>
    </location>
</feature>
<sequence>MNTKKQQAYEQKRLSQTAEEKAVENAKRRTTRKPMSAEQKQQKAEYDKARKTIKNEVVEEEKRKEKMTVLRPKIQAVGDGKEGLRRKLSKKECLSNIHHRICPVDHPGRGCAAQCSTHRITQWSPGTFHIPCQHCGARMNPPEKKRGWKGCYHDGKVDAEHMKRTFYFLQNPPQLMKQLTDPEHVNARAYLANDRKVNAHFAMGSIITNRD</sequence>
<comment type="caution">
    <text evidence="2">The sequence shown here is derived from an EMBL/GenBank/DDBJ whole genome shotgun (WGS) entry which is preliminary data.</text>
</comment>
<dbReference type="Proteomes" id="UP001175271">
    <property type="component" value="Unassembled WGS sequence"/>
</dbReference>
<protein>
    <submittedName>
        <fullName evidence="2">Uncharacterized protein</fullName>
    </submittedName>
</protein>
<evidence type="ECO:0000313" key="2">
    <source>
        <dbReference type="EMBL" id="KAK0417094.1"/>
    </source>
</evidence>
<name>A0AA39M1G0_9BILA</name>